<dbReference type="Proteomes" id="UP001244011">
    <property type="component" value="Unassembled WGS sequence"/>
</dbReference>
<name>A0AAJ0BNT0_9PEZI</name>
<keyword evidence="2" id="KW-1185">Reference proteome</keyword>
<sequence>RHIAIAILNWYLNKAFGKDIGKDSKFDKDDKGMLDSIWDLQARHSMHVAGMIYMQKLQQEVFRIVAW</sequence>
<evidence type="ECO:0000313" key="2">
    <source>
        <dbReference type="Proteomes" id="UP001244011"/>
    </source>
</evidence>
<organism evidence="1 2">
    <name type="scientific">Phialemonium atrogriseum</name>
    <dbReference type="NCBI Taxonomy" id="1093897"/>
    <lineage>
        <taxon>Eukaryota</taxon>
        <taxon>Fungi</taxon>
        <taxon>Dikarya</taxon>
        <taxon>Ascomycota</taxon>
        <taxon>Pezizomycotina</taxon>
        <taxon>Sordariomycetes</taxon>
        <taxon>Sordariomycetidae</taxon>
        <taxon>Cephalothecales</taxon>
        <taxon>Cephalothecaceae</taxon>
        <taxon>Phialemonium</taxon>
    </lineage>
</organism>
<dbReference type="GeneID" id="85308282"/>
<dbReference type="AlphaFoldDB" id="A0AAJ0BNT0"/>
<dbReference type="EMBL" id="MU839055">
    <property type="protein sequence ID" value="KAK1761708.1"/>
    <property type="molecule type" value="Genomic_DNA"/>
</dbReference>
<gene>
    <name evidence="1" type="ORF">QBC33DRAFT_462864</name>
</gene>
<proteinExistence type="predicted"/>
<reference evidence="1" key="1">
    <citation type="submission" date="2023-06" db="EMBL/GenBank/DDBJ databases">
        <title>Genome-scale phylogeny and comparative genomics of the fungal order Sordariales.</title>
        <authorList>
            <consortium name="Lawrence Berkeley National Laboratory"/>
            <person name="Hensen N."/>
            <person name="Bonometti L."/>
            <person name="Westerberg I."/>
            <person name="Brannstrom I.O."/>
            <person name="Guillou S."/>
            <person name="Cros-Aarteil S."/>
            <person name="Calhoun S."/>
            <person name="Haridas S."/>
            <person name="Kuo A."/>
            <person name="Mondo S."/>
            <person name="Pangilinan J."/>
            <person name="Riley R."/>
            <person name="Labutti K."/>
            <person name="Andreopoulos B."/>
            <person name="Lipzen A."/>
            <person name="Chen C."/>
            <person name="Yanf M."/>
            <person name="Daum C."/>
            <person name="Ng V."/>
            <person name="Clum A."/>
            <person name="Steindorff A."/>
            <person name="Ohm R."/>
            <person name="Martin F."/>
            <person name="Silar P."/>
            <person name="Natvig D."/>
            <person name="Lalanne C."/>
            <person name="Gautier V."/>
            <person name="Ament-Velasquez S.L."/>
            <person name="Kruys A."/>
            <person name="Hutchinson M.I."/>
            <person name="Powell A.J."/>
            <person name="Barry K."/>
            <person name="Miller A.N."/>
            <person name="Grigoriev I.V."/>
            <person name="Debuchy R."/>
            <person name="Gladieux P."/>
            <person name="Thoren M.H."/>
            <person name="Johannesson H."/>
        </authorList>
    </citation>
    <scope>NUCLEOTIDE SEQUENCE</scope>
    <source>
        <strain evidence="1">8032-3</strain>
    </source>
</reference>
<comment type="caution">
    <text evidence="1">The sequence shown here is derived from an EMBL/GenBank/DDBJ whole genome shotgun (WGS) entry which is preliminary data.</text>
</comment>
<dbReference type="RefSeq" id="XP_060277921.1">
    <property type="nucleotide sequence ID" value="XM_060425095.1"/>
</dbReference>
<protein>
    <submittedName>
        <fullName evidence="1">Uncharacterized protein</fullName>
    </submittedName>
</protein>
<feature type="non-terminal residue" evidence="1">
    <location>
        <position position="1"/>
    </location>
</feature>
<accession>A0AAJ0BNT0</accession>
<evidence type="ECO:0000313" key="1">
    <source>
        <dbReference type="EMBL" id="KAK1761708.1"/>
    </source>
</evidence>